<reference evidence="1 2" key="1">
    <citation type="submission" date="2015-01" db="EMBL/GenBank/DDBJ databases">
        <title>Genome sequence of Mycobacterium llatzerense and Mycobacterium immunogenum recovered from brain abscess.</title>
        <authorList>
            <person name="Greninger A.L."/>
            <person name="Langelier C."/>
            <person name="Cunningham G."/>
            <person name="Chiu C.Y."/>
            <person name="Miller S."/>
        </authorList>
    </citation>
    <scope>NUCLEOTIDE SEQUENCE [LARGE SCALE GENOMIC DNA]</scope>
    <source>
        <strain evidence="1 2">CLUC14</strain>
    </source>
</reference>
<keyword evidence="2" id="KW-1185">Reference proteome</keyword>
<sequence>MIIPFAADYRDAWDIILSWRDERAQMDVIAFVEERHRLPGVVVVWIKLLAAIAIELQLEEGLARQLGRVSVGFDIVPQLIARTKEMLETLEPEFDGTKLGANVILDAMPEKYGFSEHLLDKSGLGGVEQDGE</sequence>
<comment type="caution">
    <text evidence="1">The sequence shown here is derived from an EMBL/GenBank/DDBJ whole genome shotgun (WGS) entry which is preliminary data.</text>
</comment>
<evidence type="ECO:0000313" key="1">
    <source>
        <dbReference type="EMBL" id="KIU13644.1"/>
    </source>
</evidence>
<dbReference type="EMBL" id="JXST01000074">
    <property type="protein sequence ID" value="KIU13644.1"/>
    <property type="molecule type" value="Genomic_DNA"/>
</dbReference>
<protein>
    <submittedName>
        <fullName evidence="1">Uncharacterized protein</fullName>
    </submittedName>
</protein>
<name>A0A0D1JMB4_9MYCO</name>
<proteinExistence type="predicted"/>
<accession>A0A0D1JMB4</accession>
<dbReference type="AlphaFoldDB" id="A0A0D1JMB4"/>
<dbReference type="Proteomes" id="UP000032221">
    <property type="component" value="Unassembled WGS sequence"/>
</dbReference>
<dbReference type="RefSeq" id="WP_016895532.1">
    <property type="nucleotide sequence ID" value="NZ_JXST01000074.1"/>
</dbReference>
<organism evidence="1 2">
    <name type="scientific">Mycolicibacterium llatzerense</name>
    <dbReference type="NCBI Taxonomy" id="280871"/>
    <lineage>
        <taxon>Bacteria</taxon>
        <taxon>Bacillati</taxon>
        <taxon>Actinomycetota</taxon>
        <taxon>Actinomycetes</taxon>
        <taxon>Mycobacteriales</taxon>
        <taxon>Mycobacteriaceae</taxon>
        <taxon>Mycolicibacterium</taxon>
    </lineage>
</organism>
<evidence type="ECO:0000313" key="2">
    <source>
        <dbReference type="Proteomes" id="UP000032221"/>
    </source>
</evidence>
<dbReference type="PATRIC" id="fig|280871.6.peg.5976"/>
<gene>
    <name evidence="1" type="ORF">TL10_28810</name>
</gene>